<gene>
    <name evidence="13" type="ORF">BKE38_17395</name>
</gene>
<evidence type="ECO:0000256" key="10">
    <source>
        <dbReference type="PIRSR" id="PIRSR500134-2"/>
    </source>
</evidence>
<keyword evidence="14" id="KW-1185">Reference proteome</keyword>
<evidence type="ECO:0000256" key="11">
    <source>
        <dbReference type="PIRSR" id="PIRSR500134-3"/>
    </source>
</evidence>
<keyword evidence="6 8" id="KW-0520">NAD</keyword>
<dbReference type="EC" id="1.1.1.22" evidence="3 8"/>
<dbReference type="Pfam" id="PF03720">
    <property type="entry name" value="UDPG_MGDP_dh_C"/>
    <property type="match status" value="1"/>
</dbReference>
<evidence type="ECO:0000256" key="7">
    <source>
        <dbReference type="ARBA" id="ARBA00047473"/>
    </source>
</evidence>
<evidence type="ECO:0000256" key="5">
    <source>
        <dbReference type="ARBA" id="ARBA00023002"/>
    </source>
</evidence>
<feature type="binding site" evidence="10">
    <location>
        <position position="324"/>
    </location>
    <ligand>
        <name>substrate</name>
    </ligand>
</feature>
<dbReference type="SUPFAM" id="SSF48179">
    <property type="entry name" value="6-phosphogluconate dehydrogenase C-terminal domain-like"/>
    <property type="match status" value="1"/>
</dbReference>
<dbReference type="EMBL" id="MLCO01000180">
    <property type="protein sequence ID" value="ONG50796.1"/>
    <property type="molecule type" value="Genomic_DNA"/>
</dbReference>
<dbReference type="GO" id="GO:0006065">
    <property type="term" value="P:UDP-glucuronate biosynthetic process"/>
    <property type="evidence" value="ECO:0007669"/>
    <property type="project" value="UniProtKB-UniPathway"/>
</dbReference>
<feature type="binding site" evidence="11">
    <location>
        <position position="122"/>
    </location>
    <ligand>
        <name>NAD(+)</name>
        <dbReference type="ChEBI" id="CHEBI:57540"/>
    </ligand>
</feature>
<feature type="binding site" evidence="11">
    <location>
        <position position="155"/>
    </location>
    <ligand>
        <name>NAD(+)</name>
        <dbReference type="ChEBI" id="CHEBI:57540"/>
    </ligand>
</feature>
<dbReference type="PANTHER" id="PTHR43750">
    <property type="entry name" value="UDP-GLUCOSE 6-DEHYDROGENASE TUAD"/>
    <property type="match status" value="1"/>
</dbReference>
<protein>
    <recommendedName>
        <fullName evidence="4 8">UDP-glucose 6-dehydrogenase</fullName>
        <ecNumber evidence="3 8">1.1.1.22</ecNumber>
    </recommendedName>
</protein>
<dbReference type="SMART" id="SM00984">
    <property type="entry name" value="UDPG_MGDP_dh_C"/>
    <property type="match status" value="1"/>
</dbReference>
<dbReference type="PANTHER" id="PTHR43750:SF3">
    <property type="entry name" value="UDP-GLUCOSE 6-DEHYDROGENASE TUAD"/>
    <property type="match status" value="1"/>
</dbReference>
<accession>A0A1V2GZZ9</accession>
<comment type="caution">
    <text evidence="13">The sequence shown here is derived from an EMBL/GenBank/DDBJ whole genome shotgun (WGS) entry which is preliminary data.</text>
</comment>
<dbReference type="SUPFAM" id="SSF51735">
    <property type="entry name" value="NAD(P)-binding Rossmann-fold domains"/>
    <property type="match status" value="1"/>
</dbReference>
<dbReference type="InterPro" id="IPR014027">
    <property type="entry name" value="UDP-Glc/GDP-Man_DH_C"/>
</dbReference>
<evidence type="ECO:0000256" key="3">
    <source>
        <dbReference type="ARBA" id="ARBA00012954"/>
    </source>
</evidence>
<dbReference type="InterPro" id="IPR001732">
    <property type="entry name" value="UDP-Glc/GDP-Man_DH_N"/>
</dbReference>
<dbReference type="InterPro" id="IPR028357">
    <property type="entry name" value="UDPglc_DH_bac"/>
</dbReference>
<proteinExistence type="inferred from homology"/>
<dbReference type="NCBIfam" id="TIGR03026">
    <property type="entry name" value="NDP-sugDHase"/>
    <property type="match status" value="1"/>
</dbReference>
<dbReference type="InterPro" id="IPR036291">
    <property type="entry name" value="NAD(P)-bd_dom_sf"/>
</dbReference>
<comment type="catalytic activity">
    <reaction evidence="7 8">
        <text>UDP-alpha-D-glucose + 2 NAD(+) + H2O = UDP-alpha-D-glucuronate + 2 NADH + 3 H(+)</text>
        <dbReference type="Rhea" id="RHEA:23596"/>
        <dbReference type="ChEBI" id="CHEBI:15377"/>
        <dbReference type="ChEBI" id="CHEBI:15378"/>
        <dbReference type="ChEBI" id="CHEBI:57540"/>
        <dbReference type="ChEBI" id="CHEBI:57945"/>
        <dbReference type="ChEBI" id="CHEBI:58052"/>
        <dbReference type="ChEBI" id="CHEBI:58885"/>
        <dbReference type="EC" id="1.1.1.22"/>
    </reaction>
</comment>
<evidence type="ECO:0000256" key="8">
    <source>
        <dbReference type="PIRNR" id="PIRNR000124"/>
    </source>
</evidence>
<evidence type="ECO:0000259" key="12">
    <source>
        <dbReference type="SMART" id="SM00984"/>
    </source>
</evidence>
<comment type="pathway">
    <text evidence="1">Nucleotide-sugar biosynthesis; UDP-alpha-D-glucuronate biosynthesis; UDP-alpha-D-glucuronate from UDP-alpha-D-glucose: step 1/1.</text>
</comment>
<dbReference type="Gene3D" id="3.40.50.720">
    <property type="entry name" value="NAD(P)-binding Rossmann-like Domain"/>
    <property type="match status" value="2"/>
</dbReference>
<evidence type="ECO:0000313" key="13">
    <source>
        <dbReference type="EMBL" id="ONG50796.1"/>
    </source>
</evidence>
<dbReference type="PIRSF" id="PIRSF500134">
    <property type="entry name" value="UDPglc_DH_bac"/>
    <property type="match status" value="1"/>
</dbReference>
<feature type="binding site" evidence="10">
    <location>
        <position position="260"/>
    </location>
    <ligand>
        <name>substrate</name>
    </ligand>
</feature>
<dbReference type="GO" id="GO:0051287">
    <property type="term" value="F:NAD binding"/>
    <property type="evidence" value="ECO:0007669"/>
    <property type="project" value="InterPro"/>
</dbReference>
<feature type="binding site" evidence="11">
    <location>
        <position position="331"/>
    </location>
    <ligand>
        <name>NAD(+)</name>
        <dbReference type="ChEBI" id="CHEBI:57540"/>
    </ligand>
</feature>
<sequence length="434" mass="46217">MRIAMIGAGYVGLVSGACFAEFGTDVCIVDTEASKIEALREGRIPIYEPGLDKLVAENVADGRLTFTTDLKEAIRGAEAVFLAVGTPTRRGDGHADLSYVFAAAEQVAMAAEGPLVLVTKSTVPVGTGRKVKEIVRKARPDLQIEVASNPEFLREGNAIGDFMRPDRVVVGVDSDRALAVLKKLYRPLYLIETPVLATAIETAELIKYAANAFLAVKITFINQMADLCEKAGANVHDVARGMGLDWRIGRKFLHAGPGYGGSCFPKDTLALARTAQELGAPATIVEQTIAANEARKAQMAERVIAACGGSVTGKTIAVLGVTFKPETDDMRDAPSLVILPALAAAGASIRAYDPQPSHAKQSLPASVHWAENALDATKGADALVLITEWNEFRAIAPQKLKSAMAGQVICDLRNVWDPEAMRDAGFDYSSIGRP</sequence>
<keyword evidence="5 8" id="KW-0560">Oxidoreductase</keyword>
<dbReference type="PIRSF" id="PIRSF000124">
    <property type="entry name" value="UDPglc_GDPman_dh"/>
    <property type="match status" value="1"/>
</dbReference>
<comment type="similarity">
    <text evidence="2 8">Belongs to the UDP-glucose/GDP-mannose dehydrogenase family.</text>
</comment>
<dbReference type="InterPro" id="IPR008927">
    <property type="entry name" value="6-PGluconate_DH-like_C_sf"/>
</dbReference>
<feature type="binding site" evidence="10">
    <location>
        <position position="207"/>
    </location>
    <ligand>
        <name>substrate</name>
    </ligand>
</feature>
<dbReference type="Gene3D" id="1.20.5.100">
    <property type="entry name" value="Cytochrome c1, transmembrane anchor, C-terminal"/>
    <property type="match status" value="1"/>
</dbReference>
<evidence type="ECO:0000313" key="14">
    <source>
        <dbReference type="Proteomes" id="UP000188879"/>
    </source>
</evidence>
<dbReference type="GO" id="GO:0003979">
    <property type="term" value="F:UDP-glucose 6-dehydrogenase activity"/>
    <property type="evidence" value="ECO:0007669"/>
    <property type="project" value="UniProtKB-EC"/>
</dbReference>
<evidence type="ECO:0000256" key="4">
    <source>
        <dbReference type="ARBA" id="ARBA00015132"/>
    </source>
</evidence>
<evidence type="ECO:0000256" key="9">
    <source>
        <dbReference type="PIRSR" id="PIRSR500134-1"/>
    </source>
</evidence>
<feature type="binding site" evidence="11">
    <location>
        <position position="266"/>
    </location>
    <ligand>
        <name>NAD(+)</name>
        <dbReference type="ChEBI" id="CHEBI:57540"/>
    </ligand>
</feature>
<dbReference type="RefSeq" id="WP_076958589.1">
    <property type="nucleotide sequence ID" value="NZ_MLCO01000180.1"/>
</dbReference>
<dbReference type="InterPro" id="IPR014026">
    <property type="entry name" value="UDP-Glc/GDP-Man_DH_dimer"/>
</dbReference>
<dbReference type="GO" id="GO:0000271">
    <property type="term" value="P:polysaccharide biosynthetic process"/>
    <property type="evidence" value="ECO:0007669"/>
    <property type="project" value="InterPro"/>
</dbReference>
<feature type="domain" description="UDP-glucose/GDP-mannose dehydrogenase C-terminal" evidence="12">
    <location>
        <begin position="317"/>
        <end position="418"/>
    </location>
</feature>
<dbReference type="Pfam" id="PF03721">
    <property type="entry name" value="UDPG_MGDP_dh_N"/>
    <property type="match status" value="1"/>
</dbReference>
<feature type="binding site" evidence="11">
    <location>
        <position position="86"/>
    </location>
    <ligand>
        <name>NAD(+)</name>
        <dbReference type="ChEBI" id="CHEBI:57540"/>
    </ligand>
</feature>
<evidence type="ECO:0000256" key="2">
    <source>
        <dbReference type="ARBA" id="ARBA00006601"/>
    </source>
</evidence>
<feature type="binding site" evidence="10">
    <location>
        <begin position="152"/>
        <end position="155"/>
    </location>
    <ligand>
        <name>substrate</name>
    </ligand>
</feature>
<evidence type="ECO:0000256" key="1">
    <source>
        <dbReference type="ARBA" id="ARBA00004701"/>
    </source>
</evidence>
<feature type="binding site" evidence="11">
    <location>
        <position position="30"/>
    </location>
    <ligand>
        <name>NAD(+)</name>
        <dbReference type="ChEBI" id="CHEBI:57540"/>
    </ligand>
</feature>
<dbReference type="InterPro" id="IPR017476">
    <property type="entry name" value="UDP-Glc/GDP-Man"/>
</dbReference>
<dbReference type="PROSITE" id="PS51257">
    <property type="entry name" value="PROKAR_LIPOPROTEIN"/>
    <property type="match status" value="1"/>
</dbReference>
<organism evidence="13 14">
    <name type="scientific">Teichococcus deserti</name>
    <dbReference type="NCBI Taxonomy" id="1817963"/>
    <lineage>
        <taxon>Bacteria</taxon>
        <taxon>Pseudomonadati</taxon>
        <taxon>Pseudomonadota</taxon>
        <taxon>Alphaproteobacteria</taxon>
        <taxon>Acetobacterales</taxon>
        <taxon>Roseomonadaceae</taxon>
        <taxon>Roseomonas</taxon>
    </lineage>
</organism>
<dbReference type="InterPro" id="IPR036220">
    <property type="entry name" value="UDP-Glc/GDP-Man_DH_C_sf"/>
</dbReference>
<evidence type="ECO:0000256" key="6">
    <source>
        <dbReference type="ARBA" id="ARBA00023027"/>
    </source>
</evidence>
<dbReference type="SUPFAM" id="SSF52413">
    <property type="entry name" value="UDP-glucose/GDP-mannose dehydrogenase C-terminal domain"/>
    <property type="match status" value="1"/>
</dbReference>
<dbReference type="Proteomes" id="UP000188879">
    <property type="component" value="Unassembled WGS sequence"/>
</dbReference>
<dbReference type="UniPathway" id="UPA00038">
    <property type="reaction ID" value="UER00491"/>
</dbReference>
<dbReference type="Pfam" id="PF00984">
    <property type="entry name" value="UDPG_MGDP_dh"/>
    <property type="match status" value="1"/>
</dbReference>
<name>A0A1V2GZZ9_9PROT</name>
<dbReference type="OrthoDB" id="9803238at2"/>
<feature type="active site" description="Nucleophile" evidence="9">
    <location>
        <position position="263"/>
    </location>
</feature>
<feature type="binding site" evidence="11">
    <location>
        <position position="35"/>
    </location>
    <ligand>
        <name>NAD(+)</name>
        <dbReference type="ChEBI" id="CHEBI:57540"/>
    </ligand>
</feature>
<reference evidence="13 14" key="1">
    <citation type="submission" date="2016-10" db="EMBL/GenBank/DDBJ databases">
        <title>Draft Genome sequence of Roseomonas sp. strain M3.</title>
        <authorList>
            <person name="Subhash Y."/>
            <person name="Lee S."/>
        </authorList>
    </citation>
    <scope>NUCLEOTIDE SEQUENCE [LARGE SCALE GENOMIC DNA]</scope>
    <source>
        <strain evidence="13 14">M3</strain>
    </source>
</reference>
<feature type="binding site" evidence="10">
    <location>
        <begin position="252"/>
        <end position="256"/>
    </location>
    <ligand>
        <name>substrate</name>
    </ligand>
</feature>
<dbReference type="AlphaFoldDB" id="A0A1V2GZZ9"/>